<keyword evidence="2" id="KW-1003">Cell membrane</keyword>
<feature type="transmembrane region" description="Helical" evidence="6">
    <location>
        <begin position="48"/>
        <end position="69"/>
    </location>
</feature>
<dbReference type="Pfam" id="PF00884">
    <property type="entry name" value="Sulfatase"/>
    <property type="match status" value="1"/>
</dbReference>
<evidence type="ECO:0000256" key="2">
    <source>
        <dbReference type="ARBA" id="ARBA00022475"/>
    </source>
</evidence>
<protein>
    <recommendedName>
        <fullName evidence="7">Sulfatase N-terminal domain-containing protein</fullName>
    </recommendedName>
</protein>
<dbReference type="InterPro" id="IPR050448">
    <property type="entry name" value="OpgB/LTA_synthase_biosynth"/>
</dbReference>
<accession>A0ABQ6ZAQ4</accession>
<evidence type="ECO:0000256" key="5">
    <source>
        <dbReference type="ARBA" id="ARBA00023136"/>
    </source>
</evidence>
<proteinExistence type="predicted"/>
<dbReference type="InterPro" id="IPR017850">
    <property type="entry name" value="Alkaline_phosphatase_core_sf"/>
</dbReference>
<keyword evidence="9" id="KW-1185">Reference proteome</keyword>
<evidence type="ECO:0000313" key="9">
    <source>
        <dbReference type="Proteomes" id="UP000788419"/>
    </source>
</evidence>
<keyword evidence="4 6" id="KW-1133">Transmembrane helix</keyword>
<evidence type="ECO:0000256" key="3">
    <source>
        <dbReference type="ARBA" id="ARBA00022692"/>
    </source>
</evidence>
<evidence type="ECO:0000313" key="8">
    <source>
        <dbReference type="EMBL" id="KAF1696950.1"/>
    </source>
</evidence>
<dbReference type="PANTHER" id="PTHR47371">
    <property type="entry name" value="LIPOTEICHOIC ACID SYNTHASE"/>
    <property type="match status" value="1"/>
</dbReference>
<gene>
    <name evidence="8" type="ORF">CSC65_02625</name>
</gene>
<dbReference type="EMBL" id="PDWN01000002">
    <property type="protein sequence ID" value="KAF1696950.1"/>
    <property type="molecule type" value="Genomic_DNA"/>
</dbReference>
<reference evidence="8 9" key="1">
    <citation type="submission" date="2017-10" db="EMBL/GenBank/DDBJ databases">
        <title>Whole genome sequencing of members of genus Pseudoxanthomonas.</title>
        <authorList>
            <person name="Kumar S."/>
            <person name="Bansal K."/>
            <person name="Kaur A."/>
            <person name="Patil P."/>
            <person name="Sharma S."/>
            <person name="Patil P.B."/>
        </authorList>
    </citation>
    <scope>NUCLEOTIDE SEQUENCE [LARGE SCALE GENOMIC DNA]</scope>
    <source>
        <strain evidence="8 9">DSM 17801</strain>
    </source>
</reference>
<comment type="caution">
    <text evidence="8">The sequence shown here is derived from an EMBL/GenBank/DDBJ whole genome shotgun (WGS) entry which is preliminary data.</text>
</comment>
<name>A0ABQ6ZAQ4_9GAMM</name>
<comment type="subcellular location">
    <subcellularLocation>
        <location evidence="1">Cell membrane</location>
        <topology evidence="1">Multi-pass membrane protein</topology>
    </subcellularLocation>
</comment>
<dbReference type="CDD" id="cd16015">
    <property type="entry name" value="LTA_synthase"/>
    <property type="match status" value="1"/>
</dbReference>
<dbReference type="SUPFAM" id="SSF53649">
    <property type="entry name" value="Alkaline phosphatase-like"/>
    <property type="match status" value="1"/>
</dbReference>
<evidence type="ECO:0000256" key="6">
    <source>
        <dbReference type="SAM" id="Phobius"/>
    </source>
</evidence>
<evidence type="ECO:0000256" key="4">
    <source>
        <dbReference type="ARBA" id="ARBA00022989"/>
    </source>
</evidence>
<dbReference type="PANTHER" id="PTHR47371:SF3">
    <property type="entry name" value="PHOSPHOGLYCEROL TRANSFERASE I"/>
    <property type="match status" value="1"/>
</dbReference>
<sequence>MPTPHAVTHGERRWRRWPVSFPSSIYKTYMHKNEQLNRLARFHMPQKWFPVWLVSVLGLFTVVVSVKWLDPALATADPGLLARNALPWVLFWLALWGATRKGVFSAMFASALHAAFQAAQAAKIANLHLPILPGDAAMIGNVLVHADMMKQYVEFGPGWWIALALMIMLAWMEPPTGAKTLRGRAALSTACGILLAALITATGPWHRLYGADEREFPHWDQVAAAHALGGTYYLVYARLAMTPTDVPVDGARVQAFQGEHERQLKWFAEGRAKGDLPDIIVIQSEAYFDPSRLNGIGPDAGGAHYRELSALGLHGNMTAPTFGGLTTRTEFEFLTGIPLLAAYSNVQHPYAAFRDRPVQSLASALKAHGYATRAVHPNDPAFYSRADYFRKLGFDSFHGINEFSPEERDGLYIGDAALVNRITEILSETEPTFVMAITMENHSPWDERRGEQVEASVPDLPSRLGSDEATELQRYLHHHRNADASLLKLWEALKKRDRPAVLVFYGDHLPALSPVFDSLGFRDGKSAQQQPVPWLVVDTRGAIAPGSMDLSTYELPAVMMDAVGLPMSKYFASLNVLLSQRKDGVADPSAGLLPDLARSLPWEDVGSLPERTQRVRVADLAAFESWGPQEISLGDPIPEEGLSLWFKSSEPLRRDLQLRFENQRLQTFRDSEDTLLALVPKELLQVAPPGPRRIDVISTLERTYQPVAEFAVNARAPRALLPDGRSLANLCPANEWGPQVIRRSEHPPSLPEGGIGIFVKAGCMPAKARLVLDGKPLATSQSGNLVTGRLPSSMLLRDGAHEVSLVDGEKGEAMRIGRIVVGE</sequence>
<evidence type="ECO:0000256" key="1">
    <source>
        <dbReference type="ARBA" id="ARBA00004651"/>
    </source>
</evidence>
<evidence type="ECO:0000259" key="7">
    <source>
        <dbReference type="Pfam" id="PF00884"/>
    </source>
</evidence>
<organism evidence="8 9">
    <name type="scientific">Pseudoxanthomonas daejeonensis</name>
    <dbReference type="NCBI Taxonomy" id="266062"/>
    <lineage>
        <taxon>Bacteria</taxon>
        <taxon>Pseudomonadati</taxon>
        <taxon>Pseudomonadota</taxon>
        <taxon>Gammaproteobacteria</taxon>
        <taxon>Lysobacterales</taxon>
        <taxon>Lysobacteraceae</taxon>
        <taxon>Pseudoxanthomonas</taxon>
    </lineage>
</organism>
<dbReference type="Proteomes" id="UP000788419">
    <property type="component" value="Unassembled WGS sequence"/>
</dbReference>
<dbReference type="InterPro" id="IPR000917">
    <property type="entry name" value="Sulfatase_N"/>
</dbReference>
<keyword evidence="5 6" id="KW-0472">Membrane</keyword>
<dbReference type="Gene3D" id="3.40.720.10">
    <property type="entry name" value="Alkaline Phosphatase, subunit A"/>
    <property type="match status" value="1"/>
</dbReference>
<feature type="transmembrane region" description="Helical" evidence="6">
    <location>
        <begin position="156"/>
        <end position="173"/>
    </location>
</feature>
<feature type="transmembrane region" description="Helical" evidence="6">
    <location>
        <begin position="185"/>
        <end position="205"/>
    </location>
</feature>
<feature type="domain" description="Sulfatase N-terminal" evidence="7">
    <location>
        <begin position="277"/>
        <end position="537"/>
    </location>
</feature>
<keyword evidence="3 6" id="KW-0812">Transmembrane</keyword>